<name>X1BT93_9ZZZZ</name>
<dbReference type="GO" id="GO:0005886">
    <property type="term" value="C:plasma membrane"/>
    <property type="evidence" value="ECO:0007669"/>
    <property type="project" value="UniProtKB-SubCell"/>
</dbReference>
<evidence type="ECO:0000256" key="7">
    <source>
        <dbReference type="SAM" id="Phobius"/>
    </source>
</evidence>
<keyword evidence="6 7" id="KW-0472">Membrane</keyword>
<keyword evidence="2" id="KW-0813">Transport</keyword>
<comment type="caution">
    <text evidence="8">The sequence shown here is derived from an EMBL/GenBank/DDBJ whole genome shotgun (WGS) entry which is preliminary data.</text>
</comment>
<feature type="non-terminal residue" evidence="8">
    <location>
        <position position="125"/>
    </location>
</feature>
<dbReference type="AlphaFoldDB" id="X1BT93"/>
<comment type="subcellular location">
    <subcellularLocation>
        <location evidence="1">Cell membrane</location>
        <topology evidence="1">Multi-pass membrane protein</topology>
    </subcellularLocation>
</comment>
<feature type="transmembrane region" description="Helical" evidence="7">
    <location>
        <begin position="33"/>
        <end position="55"/>
    </location>
</feature>
<protein>
    <recommendedName>
        <fullName evidence="9">ABC transmembrane type-1 domain-containing protein</fullName>
    </recommendedName>
</protein>
<evidence type="ECO:0000256" key="5">
    <source>
        <dbReference type="ARBA" id="ARBA00022989"/>
    </source>
</evidence>
<dbReference type="EMBL" id="BART01018218">
    <property type="protein sequence ID" value="GAG87408.1"/>
    <property type="molecule type" value="Genomic_DNA"/>
</dbReference>
<evidence type="ECO:0000256" key="3">
    <source>
        <dbReference type="ARBA" id="ARBA00022475"/>
    </source>
</evidence>
<dbReference type="SUPFAM" id="SSF161098">
    <property type="entry name" value="MetI-like"/>
    <property type="match status" value="1"/>
</dbReference>
<evidence type="ECO:0000313" key="8">
    <source>
        <dbReference type="EMBL" id="GAG87408.1"/>
    </source>
</evidence>
<keyword evidence="3" id="KW-1003">Cell membrane</keyword>
<accession>X1BT93</accession>
<evidence type="ECO:0000256" key="6">
    <source>
        <dbReference type="ARBA" id="ARBA00023136"/>
    </source>
</evidence>
<keyword evidence="4 7" id="KW-0812">Transmembrane</keyword>
<keyword evidence="5 7" id="KW-1133">Transmembrane helix</keyword>
<dbReference type="PANTHER" id="PTHR43744:SF12">
    <property type="entry name" value="ABC TRANSPORTER PERMEASE PROTEIN MG189-RELATED"/>
    <property type="match status" value="1"/>
</dbReference>
<dbReference type="PANTHER" id="PTHR43744">
    <property type="entry name" value="ABC TRANSPORTER PERMEASE PROTEIN MG189-RELATED-RELATED"/>
    <property type="match status" value="1"/>
</dbReference>
<evidence type="ECO:0000256" key="1">
    <source>
        <dbReference type="ARBA" id="ARBA00004651"/>
    </source>
</evidence>
<gene>
    <name evidence="8" type="ORF">S01H4_34432</name>
</gene>
<evidence type="ECO:0000256" key="2">
    <source>
        <dbReference type="ARBA" id="ARBA00022448"/>
    </source>
</evidence>
<reference evidence="8" key="1">
    <citation type="journal article" date="2014" name="Front. Microbiol.">
        <title>High frequency of phylogenetically diverse reductive dehalogenase-homologous genes in deep subseafloor sedimentary metagenomes.</title>
        <authorList>
            <person name="Kawai M."/>
            <person name="Futagami T."/>
            <person name="Toyoda A."/>
            <person name="Takaki Y."/>
            <person name="Nishi S."/>
            <person name="Hori S."/>
            <person name="Arai W."/>
            <person name="Tsubouchi T."/>
            <person name="Morono Y."/>
            <person name="Uchiyama I."/>
            <person name="Ito T."/>
            <person name="Fujiyama A."/>
            <person name="Inagaki F."/>
            <person name="Takami H."/>
        </authorList>
    </citation>
    <scope>NUCLEOTIDE SEQUENCE</scope>
    <source>
        <strain evidence="8">Expedition CK06-06</strain>
    </source>
</reference>
<dbReference type="InterPro" id="IPR035906">
    <property type="entry name" value="MetI-like_sf"/>
</dbReference>
<proteinExistence type="predicted"/>
<evidence type="ECO:0000256" key="4">
    <source>
        <dbReference type="ARBA" id="ARBA00022692"/>
    </source>
</evidence>
<dbReference type="Gene3D" id="1.10.3720.10">
    <property type="entry name" value="MetI-like"/>
    <property type="match status" value="1"/>
</dbReference>
<organism evidence="8">
    <name type="scientific">marine sediment metagenome</name>
    <dbReference type="NCBI Taxonomy" id="412755"/>
    <lineage>
        <taxon>unclassified sequences</taxon>
        <taxon>metagenomes</taxon>
        <taxon>ecological metagenomes</taxon>
    </lineage>
</organism>
<sequence length="125" mass="14510">MDKDIYTLKNMGKVMRKRRKLGKYIFAKTMPNVSIHILLIIGSFFMILPFLWMIISSFKPNIDIISVDFKLFSANWTLDNYRKVISDMPIERSYFNSIFIATVATVSTVFSASAAGFLFSKLKFW</sequence>
<evidence type="ECO:0008006" key="9">
    <source>
        <dbReference type="Google" id="ProtNLM"/>
    </source>
</evidence>
<feature type="transmembrane region" description="Helical" evidence="7">
    <location>
        <begin position="98"/>
        <end position="119"/>
    </location>
</feature>